<keyword evidence="2 5" id="KW-0812">Transmembrane</keyword>
<dbReference type="EMBL" id="BAAAVT010000005">
    <property type="protein sequence ID" value="GAA3057909.1"/>
    <property type="molecule type" value="Genomic_DNA"/>
</dbReference>
<gene>
    <name evidence="7" type="ORF">GCM10010529_09670</name>
</gene>
<reference evidence="8" key="1">
    <citation type="journal article" date="2019" name="Int. J. Syst. Evol. Microbiol.">
        <title>The Global Catalogue of Microorganisms (GCM) 10K type strain sequencing project: providing services to taxonomists for standard genome sequencing and annotation.</title>
        <authorList>
            <consortium name="The Broad Institute Genomics Platform"/>
            <consortium name="The Broad Institute Genome Sequencing Center for Infectious Disease"/>
            <person name="Wu L."/>
            <person name="Ma J."/>
        </authorList>
    </citation>
    <scope>NUCLEOTIDE SEQUENCE [LARGE SCALE GENOMIC DNA]</scope>
    <source>
        <strain evidence="8">JCM 14309</strain>
    </source>
</reference>
<feature type="transmembrane region" description="Helical" evidence="5">
    <location>
        <begin position="20"/>
        <end position="38"/>
    </location>
</feature>
<evidence type="ECO:0000256" key="3">
    <source>
        <dbReference type="ARBA" id="ARBA00022989"/>
    </source>
</evidence>
<feature type="domain" description="DUF202" evidence="6">
    <location>
        <begin position="11"/>
        <end position="75"/>
    </location>
</feature>
<evidence type="ECO:0000256" key="5">
    <source>
        <dbReference type="SAM" id="Phobius"/>
    </source>
</evidence>
<comment type="caution">
    <text evidence="7">The sequence shown here is derived from an EMBL/GenBank/DDBJ whole genome shotgun (WGS) entry which is preliminary data.</text>
</comment>
<accession>A0ABP6LRW5</accession>
<proteinExistence type="predicted"/>
<sequence length="110" mass="11960">MPSTPAALHGDPGLQPERTVLSWGRTMLLFALIGAVFLRWMPHYGLWTLLLTLVCAGVAAGIYLTQRLRYRRQSRGVQQEKVEADVVAVLSTTGAVVALGVLGLFAVLWA</sequence>
<evidence type="ECO:0000259" key="6">
    <source>
        <dbReference type="Pfam" id="PF02656"/>
    </source>
</evidence>
<evidence type="ECO:0000313" key="8">
    <source>
        <dbReference type="Proteomes" id="UP001500236"/>
    </source>
</evidence>
<feature type="transmembrane region" description="Helical" evidence="5">
    <location>
        <begin position="86"/>
        <end position="109"/>
    </location>
</feature>
<name>A0ABP6LRW5_9MICC</name>
<keyword evidence="4 5" id="KW-0472">Membrane</keyword>
<dbReference type="InterPro" id="IPR003807">
    <property type="entry name" value="DUF202"/>
</dbReference>
<dbReference type="Proteomes" id="UP001500236">
    <property type="component" value="Unassembled WGS sequence"/>
</dbReference>
<evidence type="ECO:0000313" key="7">
    <source>
        <dbReference type="EMBL" id="GAA3057909.1"/>
    </source>
</evidence>
<dbReference type="RefSeq" id="WP_344684667.1">
    <property type="nucleotide sequence ID" value="NZ_BAAAVT010000005.1"/>
</dbReference>
<dbReference type="Pfam" id="PF02656">
    <property type="entry name" value="DUF202"/>
    <property type="match status" value="1"/>
</dbReference>
<keyword evidence="3 5" id="KW-1133">Transmembrane helix</keyword>
<comment type="subcellular location">
    <subcellularLocation>
        <location evidence="1">Endomembrane system</location>
        <topology evidence="1">Multi-pass membrane protein</topology>
    </subcellularLocation>
</comment>
<protein>
    <submittedName>
        <fullName evidence="7">DUF202 domain-containing protein</fullName>
    </submittedName>
</protein>
<keyword evidence="8" id="KW-1185">Reference proteome</keyword>
<evidence type="ECO:0000256" key="4">
    <source>
        <dbReference type="ARBA" id="ARBA00023136"/>
    </source>
</evidence>
<evidence type="ECO:0000256" key="2">
    <source>
        <dbReference type="ARBA" id="ARBA00022692"/>
    </source>
</evidence>
<evidence type="ECO:0000256" key="1">
    <source>
        <dbReference type="ARBA" id="ARBA00004127"/>
    </source>
</evidence>
<organism evidence="7 8">
    <name type="scientific">Nesterenkonia aethiopica</name>
    <dbReference type="NCBI Taxonomy" id="269144"/>
    <lineage>
        <taxon>Bacteria</taxon>
        <taxon>Bacillati</taxon>
        <taxon>Actinomycetota</taxon>
        <taxon>Actinomycetes</taxon>
        <taxon>Micrococcales</taxon>
        <taxon>Micrococcaceae</taxon>
        <taxon>Nesterenkonia</taxon>
    </lineage>
</organism>
<feature type="transmembrane region" description="Helical" evidence="5">
    <location>
        <begin position="44"/>
        <end position="65"/>
    </location>
</feature>